<dbReference type="PANTHER" id="PTHR13580:SF9">
    <property type="entry name" value="AXIN1 UP-REGULATED 1, ISOFORM A"/>
    <property type="match status" value="1"/>
</dbReference>
<dbReference type="InterPro" id="IPR031972">
    <property type="entry name" value="CSRNP_N"/>
</dbReference>
<comment type="subcellular location">
    <subcellularLocation>
        <location evidence="1">Nucleus</location>
    </subcellularLocation>
</comment>
<keyword evidence="13" id="KW-1185">Reference proteome</keyword>
<dbReference type="Pfam" id="PF16019">
    <property type="entry name" value="CSRNP_N"/>
    <property type="match status" value="1"/>
</dbReference>
<dbReference type="Proteomes" id="UP000092460">
    <property type="component" value="Unassembled WGS sequence"/>
</dbReference>
<evidence type="ECO:0000256" key="6">
    <source>
        <dbReference type="ARBA" id="ARBA00023159"/>
    </source>
</evidence>
<dbReference type="EnsemblMetazoa" id="GPPI030405-RA">
    <property type="protein sequence ID" value="GPPI030405-PA"/>
    <property type="gene ID" value="GPPI030405"/>
</dbReference>
<evidence type="ECO:0000256" key="4">
    <source>
        <dbReference type="ARBA" id="ARBA00023015"/>
    </source>
</evidence>
<dbReference type="AlphaFoldDB" id="A0A1B0BHM5"/>
<evidence type="ECO:0000256" key="7">
    <source>
        <dbReference type="ARBA" id="ARBA00023163"/>
    </source>
</evidence>
<keyword evidence="8" id="KW-0539">Nucleus</keyword>
<sequence length="335" mass="37600">MDLTKDENTSREASTFGKENSALPMNFNDSNTPPAKKSKRSIHFDKVQIFYFPRQQGFISVPAAGGCTLGMALNHVAFKVMSVEEHLGKLSTQKNQLNKNSPEPISAHKRFILLKAAGIHTIDAVEKFDCHQIRKSRKEWGCACRGFCEPKTCSCSQADIMCQTGYGGISCGCYRSVCGNMVGRAEYSYDRQLAYTRHKLMRLKQKDEKLNTAVFRFFVRAFLFLLEIILLSVGKLELAFVLLVNPGNATKSGGVLPTSIQSARKRFADENALSRGLVSVVKAIDFHTNYFEGLRLHFLQIKSHYLTKSWLVDITSDLKCYLYTSLQLNIPASPK</sequence>
<evidence type="ECO:0000313" key="12">
    <source>
        <dbReference type="EnsemblMetazoa" id="GPPI030405-PA"/>
    </source>
</evidence>
<dbReference type="PRINTS" id="PR02031">
    <property type="entry name" value="CYSSERRICHNP"/>
</dbReference>
<reference evidence="13" key="1">
    <citation type="submission" date="2015-01" db="EMBL/GenBank/DDBJ databases">
        <authorList>
            <person name="Aksoy S."/>
            <person name="Warren W."/>
            <person name="Wilson R.K."/>
        </authorList>
    </citation>
    <scope>NUCLEOTIDE SEQUENCE [LARGE SCALE GENOMIC DNA]</scope>
    <source>
        <strain evidence="13">IAEA</strain>
    </source>
</reference>
<dbReference type="InterPro" id="IPR023260">
    <property type="entry name" value="Cys/Ser-rich_nuc_prot"/>
</dbReference>
<evidence type="ECO:0000256" key="10">
    <source>
        <dbReference type="SAM" id="Phobius"/>
    </source>
</evidence>
<keyword evidence="5" id="KW-0238">DNA-binding</keyword>
<keyword evidence="10" id="KW-0472">Membrane</keyword>
<dbReference type="GO" id="GO:0005634">
    <property type="term" value="C:nucleus"/>
    <property type="evidence" value="ECO:0007669"/>
    <property type="project" value="UniProtKB-SubCell"/>
</dbReference>
<feature type="transmembrane region" description="Helical" evidence="10">
    <location>
        <begin position="213"/>
        <end position="233"/>
    </location>
</feature>
<evidence type="ECO:0000256" key="8">
    <source>
        <dbReference type="ARBA" id="ARBA00023242"/>
    </source>
</evidence>
<evidence type="ECO:0000256" key="2">
    <source>
        <dbReference type="ARBA" id="ARBA00008548"/>
    </source>
</evidence>
<dbReference type="PANTHER" id="PTHR13580">
    <property type="entry name" value="TGF-BETA INDUCED APOPTOSIS PROTEIN"/>
    <property type="match status" value="1"/>
</dbReference>
<feature type="compositionally biased region" description="Basic and acidic residues" evidence="9">
    <location>
        <begin position="1"/>
        <end position="10"/>
    </location>
</feature>
<dbReference type="EMBL" id="JXJN01014444">
    <property type="status" value="NOT_ANNOTATED_CDS"/>
    <property type="molecule type" value="Genomic_DNA"/>
</dbReference>
<keyword evidence="3" id="KW-0053">Apoptosis</keyword>
<evidence type="ECO:0000256" key="9">
    <source>
        <dbReference type="SAM" id="MobiDB-lite"/>
    </source>
</evidence>
<evidence type="ECO:0000256" key="3">
    <source>
        <dbReference type="ARBA" id="ARBA00022703"/>
    </source>
</evidence>
<evidence type="ECO:0000259" key="11">
    <source>
        <dbReference type="Pfam" id="PF16019"/>
    </source>
</evidence>
<dbReference type="VEuPathDB" id="VectorBase:GPPI030405"/>
<keyword evidence="6" id="KW-0010">Activator</keyword>
<keyword evidence="10" id="KW-1133">Transmembrane helix</keyword>
<evidence type="ECO:0000256" key="5">
    <source>
        <dbReference type="ARBA" id="ARBA00023125"/>
    </source>
</evidence>
<feature type="domain" description="Cysteine/serine-rich nuclear protein N-terminal" evidence="11">
    <location>
        <begin position="97"/>
        <end position="205"/>
    </location>
</feature>
<name>A0A1B0BHM5_9MUSC</name>
<dbReference type="GO" id="GO:0000981">
    <property type="term" value="F:DNA-binding transcription factor activity, RNA polymerase II-specific"/>
    <property type="evidence" value="ECO:0007669"/>
    <property type="project" value="TreeGrafter"/>
</dbReference>
<feature type="region of interest" description="Disordered" evidence="9">
    <location>
        <begin position="1"/>
        <end position="40"/>
    </location>
</feature>
<comment type="similarity">
    <text evidence="2">Belongs to the AXUD1 family.</text>
</comment>
<keyword evidence="10" id="KW-0812">Transmembrane</keyword>
<evidence type="ECO:0000313" key="13">
    <source>
        <dbReference type="Proteomes" id="UP000092460"/>
    </source>
</evidence>
<reference evidence="12" key="2">
    <citation type="submission" date="2020-05" db="UniProtKB">
        <authorList>
            <consortium name="EnsemblMetazoa"/>
        </authorList>
    </citation>
    <scope>IDENTIFICATION</scope>
    <source>
        <strain evidence="12">IAEA</strain>
    </source>
</reference>
<dbReference type="GO" id="GO:0043565">
    <property type="term" value="F:sequence-specific DNA binding"/>
    <property type="evidence" value="ECO:0007669"/>
    <property type="project" value="TreeGrafter"/>
</dbReference>
<protein>
    <recommendedName>
        <fullName evidence="11">Cysteine/serine-rich nuclear protein N-terminal domain-containing protein</fullName>
    </recommendedName>
</protein>
<dbReference type="GO" id="GO:0006915">
    <property type="term" value="P:apoptotic process"/>
    <property type="evidence" value="ECO:0007669"/>
    <property type="project" value="UniProtKB-KW"/>
</dbReference>
<keyword evidence="4" id="KW-0805">Transcription regulation</keyword>
<organism evidence="12 13">
    <name type="scientific">Glossina palpalis gambiensis</name>
    <dbReference type="NCBI Taxonomy" id="67801"/>
    <lineage>
        <taxon>Eukaryota</taxon>
        <taxon>Metazoa</taxon>
        <taxon>Ecdysozoa</taxon>
        <taxon>Arthropoda</taxon>
        <taxon>Hexapoda</taxon>
        <taxon>Insecta</taxon>
        <taxon>Pterygota</taxon>
        <taxon>Neoptera</taxon>
        <taxon>Endopterygota</taxon>
        <taxon>Diptera</taxon>
        <taxon>Brachycera</taxon>
        <taxon>Muscomorpha</taxon>
        <taxon>Hippoboscoidea</taxon>
        <taxon>Glossinidae</taxon>
        <taxon>Glossina</taxon>
    </lineage>
</organism>
<keyword evidence="7" id="KW-0804">Transcription</keyword>
<proteinExistence type="inferred from homology"/>
<accession>A0A1B0BHM5</accession>
<evidence type="ECO:0000256" key="1">
    <source>
        <dbReference type="ARBA" id="ARBA00004123"/>
    </source>
</evidence>